<sequence>MNKFCDDFVQAICYDKKTGICAGVVLAVILGLLSFSTYLVFKPIECVEDKPKTLFSLRGGLGFYKEVKCKETSIVGSPFVVALIDRDLHVHVCTGIIIAQNWVLTAAHCLSSCNGENCINFAIRIDSSYSNRGGTINNITLVVRHPLYEISTLDNALALLKTDGHVLHHKIKIGPPLEVGTKGILLGWSPHGKVDLHGDNTLKKMYFKAEPKIICSYRLKGDYLKIPLSEHASCITLDEEGCYTDPGGPLINRNKLVAMVIFGKICYNCDSQVTIATNIYPYIEFINKFINN</sequence>
<dbReference type="PROSITE" id="PS50240">
    <property type="entry name" value="TRYPSIN_DOM"/>
    <property type="match status" value="1"/>
</dbReference>
<dbReference type="SMART" id="SM00020">
    <property type="entry name" value="Tryp_SPc"/>
    <property type="match status" value="1"/>
</dbReference>
<evidence type="ECO:0000256" key="2">
    <source>
        <dbReference type="ARBA" id="ARBA00022670"/>
    </source>
</evidence>
<dbReference type="PANTHER" id="PTHR24276">
    <property type="entry name" value="POLYSERASE-RELATED"/>
    <property type="match status" value="1"/>
</dbReference>
<dbReference type="SUPFAM" id="SSF50494">
    <property type="entry name" value="Trypsin-like serine proteases"/>
    <property type="match status" value="1"/>
</dbReference>
<feature type="transmembrane region" description="Helical" evidence="6">
    <location>
        <begin position="20"/>
        <end position="41"/>
    </location>
</feature>
<evidence type="ECO:0000256" key="4">
    <source>
        <dbReference type="ARBA" id="ARBA00022825"/>
    </source>
</evidence>
<reference evidence="8" key="1">
    <citation type="journal article" date="2016" name="Sci. Rep.">
        <title>Molecular characterization of firefly nuptial gifts: a multi-omics approach sheds light on postcopulatory sexual selection.</title>
        <authorList>
            <person name="Al-Wathiqui N."/>
            <person name="Fallon T.R."/>
            <person name="South A."/>
            <person name="Weng J.K."/>
            <person name="Lewis S.M."/>
        </authorList>
    </citation>
    <scope>NUCLEOTIDE SEQUENCE</scope>
</reference>
<dbReference type="InterPro" id="IPR050430">
    <property type="entry name" value="Peptidase_S1"/>
</dbReference>
<keyword evidence="2" id="KW-0645">Protease</keyword>
<evidence type="ECO:0000313" key="8">
    <source>
        <dbReference type="EMBL" id="JAV80138.1"/>
    </source>
</evidence>
<keyword evidence="6" id="KW-0472">Membrane</keyword>
<dbReference type="InterPro" id="IPR001254">
    <property type="entry name" value="Trypsin_dom"/>
</dbReference>
<dbReference type="PRINTS" id="PR00722">
    <property type="entry name" value="CHYMOTRYPSIN"/>
</dbReference>
<evidence type="ECO:0000256" key="6">
    <source>
        <dbReference type="SAM" id="Phobius"/>
    </source>
</evidence>
<evidence type="ECO:0000256" key="1">
    <source>
        <dbReference type="ARBA" id="ARBA00007664"/>
    </source>
</evidence>
<dbReference type="InterPro" id="IPR018114">
    <property type="entry name" value="TRYPSIN_HIS"/>
</dbReference>
<evidence type="ECO:0000259" key="7">
    <source>
        <dbReference type="PROSITE" id="PS50240"/>
    </source>
</evidence>
<evidence type="ECO:0000256" key="5">
    <source>
        <dbReference type="ARBA" id="ARBA00023157"/>
    </source>
</evidence>
<dbReference type="Pfam" id="PF00089">
    <property type="entry name" value="Trypsin"/>
    <property type="match status" value="1"/>
</dbReference>
<dbReference type="AlphaFoldDB" id="A0A1Y1M519"/>
<dbReference type="InterPro" id="IPR009003">
    <property type="entry name" value="Peptidase_S1_PA"/>
</dbReference>
<dbReference type="PANTHER" id="PTHR24276:SF98">
    <property type="entry name" value="FI18310P1-RELATED"/>
    <property type="match status" value="1"/>
</dbReference>
<dbReference type="Gene3D" id="2.40.10.10">
    <property type="entry name" value="Trypsin-like serine proteases"/>
    <property type="match status" value="1"/>
</dbReference>
<dbReference type="GO" id="GO:0004252">
    <property type="term" value="F:serine-type endopeptidase activity"/>
    <property type="evidence" value="ECO:0007669"/>
    <property type="project" value="InterPro"/>
</dbReference>
<accession>A0A1Y1M519</accession>
<dbReference type="InterPro" id="IPR043504">
    <property type="entry name" value="Peptidase_S1_PA_chymotrypsin"/>
</dbReference>
<feature type="domain" description="Peptidase S1" evidence="7">
    <location>
        <begin position="57"/>
        <end position="291"/>
    </location>
</feature>
<dbReference type="InterPro" id="IPR001314">
    <property type="entry name" value="Peptidase_S1A"/>
</dbReference>
<keyword evidence="6" id="KW-1133">Transmembrane helix</keyword>
<dbReference type="PROSITE" id="PS00134">
    <property type="entry name" value="TRYPSIN_HIS"/>
    <property type="match status" value="1"/>
</dbReference>
<keyword evidence="3" id="KW-0378">Hydrolase</keyword>
<organism evidence="8">
    <name type="scientific">Photinus pyralis</name>
    <name type="common">Common eastern firefly</name>
    <name type="synonym">Lampyris pyralis</name>
    <dbReference type="NCBI Taxonomy" id="7054"/>
    <lineage>
        <taxon>Eukaryota</taxon>
        <taxon>Metazoa</taxon>
        <taxon>Ecdysozoa</taxon>
        <taxon>Arthropoda</taxon>
        <taxon>Hexapoda</taxon>
        <taxon>Insecta</taxon>
        <taxon>Pterygota</taxon>
        <taxon>Neoptera</taxon>
        <taxon>Endopterygota</taxon>
        <taxon>Coleoptera</taxon>
        <taxon>Polyphaga</taxon>
        <taxon>Elateriformia</taxon>
        <taxon>Elateroidea</taxon>
        <taxon>Lampyridae</taxon>
        <taxon>Lampyrinae</taxon>
        <taxon>Photinus</taxon>
    </lineage>
</organism>
<evidence type="ECO:0000256" key="3">
    <source>
        <dbReference type="ARBA" id="ARBA00022801"/>
    </source>
</evidence>
<proteinExistence type="inferred from homology"/>
<name>A0A1Y1M519_PHOPY</name>
<protein>
    <recommendedName>
        <fullName evidence="7">Peptidase S1 domain-containing protein</fullName>
    </recommendedName>
</protein>
<keyword evidence="5" id="KW-1015">Disulfide bond</keyword>
<dbReference type="EMBL" id="GEZM01041822">
    <property type="protein sequence ID" value="JAV80141.1"/>
    <property type="molecule type" value="Transcribed_RNA"/>
</dbReference>
<keyword evidence="4" id="KW-0720">Serine protease</keyword>
<dbReference type="EMBL" id="GEZM01041823">
    <property type="protein sequence ID" value="JAV80138.1"/>
    <property type="molecule type" value="Transcribed_RNA"/>
</dbReference>
<comment type="similarity">
    <text evidence="1">Belongs to the peptidase S1 family.</text>
</comment>
<dbReference type="GO" id="GO:0006508">
    <property type="term" value="P:proteolysis"/>
    <property type="evidence" value="ECO:0007669"/>
    <property type="project" value="UniProtKB-KW"/>
</dbReference>
<keyword evidence="6" id="KW-0812">Transmembrane</keyword>